<feature type="transmembrane region" description="Helical" evidence="2">
    <location>
        <begin position="19"/>
        <end position="38"/>
    </location>
</feature>
<name>A0A6P1ZJ60_9BACT</name>
<feature type="region of interest" description="Disordered" evidence="1">
    <location>
        <begin position="76"/>
        <end position="99"/>
    </location>
</feature>
<keyword evidence="2" id="KW-1133">Transmembrane helix</keyword>
<organism evidence="4 5">
    <name type="scientific">Oceanidesulfovibrio marinus</name>
    <dbReference type="NCBI Taxonomy" id="370038"/>
    <lineage>
        <taxon>Bacteria</taxon>
        <taxon>Pseudomonadati</taxon>
        <taxon>Thermodesulfobacteriota</taxon>
        <taxon>Desulfovibrionia</taxon>
        <taxon>Desulfovibrionales</taxon>
        <taxon>Desulfovibrionaceae</taxon>
        <taxon>Oceanidesulfovibrio</taxon>
    </lineage>
</organism>
<evidence type="ECO:0000313" key="3">
    <source>
        <dbReference type="EMBL" id="QJT10155.1"/>
    </source>
</evidence>
<evidence type="ECO:0000313" key="6">
    <source>
        <dbReference type="Proteomes" id="UP000503251"/>
    </source>
</evidence>
<accession>A0A6P1ZJ60</accession>
<sequence length="157" mass="17558">MFTDTLGDWLELQRRRAKFWLNLLFIALLILVLVNVFVRPAPQGEEIHPAGHITESSELERQAHGPLEVEPLKEQEAEHHEEAAMEGHGEEAHGGAAHGGHGNAPMGFFDVDAPHFEIDGWPGFWPLFGFICATAMILVLKKIVAKVLGRREDFYAD</sequence>
<dbReference type="RefSeq" id="WP_144234060.1">
    <property type="nucleotide sequence ID" value="NZ_CP039543.1"/>
</dbReference>
<reference evidence="4 5" key="1">
    <citation type="submission" date="2018-06" db="EMBL/GenBank/DDBJ databases">
        <title>Complete genome of Desulfovibrio marinus P48SEP.</title>
        <authorList>
            <person name="Crispim J.S."/>
            <person name="Vidigal P.M.P."/>
            <person name="Silva L.C.F."/>
            <person name="Araujo L.C."/>
            <person name="Laguardia C.N."/>
            <person name="Dias R.S."/>
            <person name="Sousa M.P."/>
            <person name="Paula S.O."/>
            <person name="Silva C."/>
        </authorList>
    </citation>
    <scope>NUCLEOTIDE SEQUENCE [LARGE SCALE GENOMIC DNA]</scope>
    <source>
        <strain evidence="4 5">P48SEP</strain>
    </source>
</reference>
<gene>
    <name evidence="4" type="ORF">DQK91_03445</name>
    <name evidence="3" type="ORF">E8L03_14985</name>
</gene>
<reference evidence="3 6" key="2">
    <citation type="submission" date="2019-04" db="EMBL/GenBank/DDBJ databases">
        <title>Isolation and culture of sulfate reducing bacteria from the cold seep of the South China Sea.</title>
        <authorList>
            <person name="Sun C."/>
            <person name="Liu R."/>
        </authorList>
    </citation>
    <scope>NUCLEOTIDE SEQUENCE [LARGE SCALE GENOMIC DNA]</scope>
    <source>
        <strain evidence="3 6">CS1</strain>
    </source>
</reference>
<feature type="transmembrane region" description="Helical" evidence="2">
    <location>
        <begin position="123"/>
        <end position="140"/>
    </location>
</feature>
<dbReference type="EMBL" id="CP039543">
    <property type="protein sequence ID" value="QJT10155.1"/>
    <property type="molecule type" value="Genomic_DNA"/>
</dbReference>
<keyword evidence="2" id="KW-0812">Transmembrane</keyword>
<evidence type="ECO:0000313" key="4">
    <source>
        <dbReference type="EMBL" id="TVM35731.1"/>
    </source>
</evidence>
<evidence type="ECO:0000313" key="5">
    <source>
        <dbReference type="Proteomes" id="UP000434052"/>
    </source>
</evidence>
<dbReference type="EMBL" id="QMIF01000002">
    <property type="protein sequence ID" value="TVM35731.1"/>
    <property type="molecule type" value="Genomic_DNA"/>
</dbReference>
<proteinExistence type="predicted"/>
<protein>
    <submittedName>
        <fullName evidence="4">Uncharacterized protein</fullName>
    </submittedName>
</protein>
<keyword evidence="6" id="KW-1185">Reference proteome</keyword>
<dbReference type="AlphaFoldDB" id="A0A6P1ZJ60"/>
<evidence type="ECO:0000256" key="1">
    <source>
        <dbReference type="SAM" id="MobiDB-lite"/>
    </source>
</evidence>
<dbReference type="Proteomes" id="UP000503251">
    <property type="component" value="Chromosome"/>
</dbReference>
<dbReference type="Proteomes" id="UP000434052">
    <property type="component" value="Unassembled WGS sequence"/>
</dbReference>
<dbReference type="OrthoDB" id="1525247at2"/>
<evidence type="ECO:0000256" key="2">
    <source>
        <dbReference type="SAM" id="Phobius"/>
    </source>
</evidence>
<feature type="compositionally biased region" description="Basic and acidic residues" evidence="1">
    <location>
        <begin position="76"/>
        <end position="93"/>
    </location>
</feature>
<keyword evidence="2" id="KW-0472">Membrane</keyword>